<evidence type="ECO:0000313" key="1">
    <source>
        <dbReference type="EMBL" id="MFC5241877.1"/>
    </source>
</evidence>
<dbReference type="Pfam" id="PF02566">
    <property type="entry name" value="OsmC"/>
    <property type="match status" value="1"/>
</dbReference>
<dbReference type="EMBL" id="JBHSKN010000016">
    <property type="protein sequence ID" value="MFC5241877.1"/>
    <property type="molecule type" value="Genomic_DNA"/>
</dbReference>
<proteinExistence type="predicted"/>
<dbReference type="PANTHER" id="PTHR39624">
    <property type="entry name" value="PROTEIN INVOLVED IN RIMO-MEDIATED BETA-METHYLTHIOLATION OF RIBOSOMAL PROTEIN S12 YCAO"/>
    <property type="match status" value="1"/>
</dbReference>
<protein>
    <submittedName>
        <fullName evidence="1">OsmC family protein</fullName>
        <ecNumber evidence="1">1.11.1.-</ecNumber>
    </submittedName>
</protein>
<dbReference type="InterPro" id="IPR036102">
    <property type="entry name" value="OsmC/Ohrsf"/>
</dbReference>
<dbReference type="Proteomes" id="UP001596035">
    <property type="component" value="Unassembled WGS sequence"/>
</dbReference>
<dbReference type="SUPFAM" id="SSF82784">
    <property type="entry name" value="OsmC-like"/>
    <property type="match status" value="1"/>
</dbReference>
<keyword evidence="1" id="KW-0560">Oxidoreductase</keyword>
<dbReference type="InterPro" id="IPR015946">
    <property type="entry name" value="KH_dom-like_a/b"/>
</dbReference>
<sequence length="218" mass="22935">MKVETRCGRTIGVTRFEPPGLPASMGRVVVDTSCAPYDEGEMWASLTPEEARRLAGLLLYQAAAVDPEPAGRPGAAEVTPIAGDAFGIRVRGHVLTVDQPLSDGGKDTAPTPVELFVAAVASCAAHYAGRFLDRHGVARDGLSVRAEYRMADDRPARVAGLSLTVQAPSLPPRRLAALRAVVSHCTVTNTLARAPEVELEVRCSPDEAVAGGSRKSQA</sequence>
<keyword evidence="2" id="KW-1185">Reference proteome</keyword>
<dbReference type="InterPro" id="IPR003718">
    <property type="entry name" value="OsmC/Ohr_fam"/>
</dbReference>
<dbReference type="EC" id="1.11.1.-" evidence="1"/>
<reference evidence="2" key="1">
    <citation type="journal article" date="2019" name="Int. J. Syst. Evol. Microbiol.">
        <title>The Global Catalogue of Microorganisms (GCM) 10K type strain sequencing project: providing services to taxonomists for standard genome sequencing and annotation.</title>
        <authorList>
            <consortium name="The Broad Institute Genomics Platform"/>
            <consortium name="The Broad Institute Genome Sequencing Center for Infectious Disease"/>
            <person name="Wu L."/>
            <person name="Ma J."/>
        </authorList>
    </citation>
    <scope>NUCLEOTIDE SEQUENCE [LARGE SCALE GENOMIC DNA]</scope>
    <source>
        <strain evidence="2">CGMCC 4.7131</strain>
    </source>
</reference>
<dbReference type="GO" id="GO:0004601">
    <property type="term" value="F:peroxidase activity"/>
    <property type="evidence" value="ECO:0007669"/>
    <property type="project" value="UniProtKB-KW"/>
</dbReference>
<gene>
    <name evidence="1" type="ORF">ACFPWV_18440</name>
</gene>
<keyword evidence="1" id="KW-0575">Peroxidase</keyword>
<organism evidence="1 2">
    <name type="scientific">Streptomyces atrovirens</name>
    <dbReference type="NCBI Taxonomy" id="285556"/>
    <lineage>
        <taxon>Bacteria</taxon>
        <taxon>Bacillati</taxon>
        <taxon>Actinomycetota</taxon>
        <taxon>Actinomycetes</taxon>
        <taxon>Kitasatosporales</taxon>
        <taxon>Streptomycetaceae</taxon>
        <taxon>Streptomyces</taxon>
    </lineage>
</organism>
<name>A0ABW0DWK3_9ACTN</name>
<dbReference type="Gene3D" id="3.30.300.20">
    <property type="match status" value="1"/>
</dbReference>
<comment type="caution">
    <text evidence="1">The sequence shown here is derived from an EMBL/GenBank/DDBJ whole genome shotgun (WGS) entry which is preliminary data.</text>
</comment>
<accession>A0ABW0DWK3</accession>
<dbReference type="PANTHER" id="PTHR39624:SF2">
    <property type="entry name" value="OSMC-LIKE PROTEIN"/>
    <property type="match status" value="1"/>
</dbReference>
<evidence type="ECO:0000313" key="2">
    <source>
        <dbReference type="Proteomes" id="UP001596035"/>
    </source>
</evidence>
<dbReference type="RefSeq" id="WP_344560283.1">
    <property type="nucleotide sequence ID" value="NZ_BAAATG010000017.1"/>
</dbReference>